<reference evidence="15" key="1">
    <citation type="journal article" date="2023" name="Plant J.">
        <title>Genome sequences and population genomics provide insights into the demographic history, inbreeding, and mutation load of two 'living fossil' tree species of Dipteronia.</title>
        <authorList>
            <person name="Feng Y."/>
            <person name="Comes H.P."/>
            <person name="Chen J."/>
            <person name="Zhu S."/>
            <person name="Lu R."/>
            <person name="Zhang X."/>
            <person name="Li P."/>
            <person name="Qiu J."/>
            <person name="Olsen K.M."/>
            <person name="Qiu Y."/>
        </authorList>
    </citation>
    <scope>NUCLEOTIDE SEQUENCE</scope>
    <source>
        <strain evidence="15">KIB01</strain>
    </source>
</reference>
<dbReference type="GO" id="GO:0000036">
    <property type="term" value="F:acyl carrier activity"/>
    <property type="evidence" value="ECO:0007669"/>
    <property type="project" value="TreeGrafter"/>
</dbReference>
<organism evidence="15 16">
    <name type="scientific">Dipteronia dyeriana</name>
    <dbReference type="NCBI Taxonomy" id="168575"/>
    <lineage>
        <taxon>Eukaryota</taxon>
        <taxon>Viridiplantae</taxon>
        <taxon>Streptophyta</taxon>
        <taxon>Embryophyta</taxon>
        <taxon>Tracheophyta</taxon>
        <taxon>Spermatophyta</taxon>
        <taxon>Magnoliopsida</taxon>
        <taxon>eudicotyledons</taxon>
        <taxon>Gunneridae</taxon>
        <taxon>Pentapetalae</taxon>
        <taxon>rosids</taxon>
        <taxon>malvids</taxon>
        <taxon>Sapindales</taxon>
        <taxon>Sapindaceae</taxon>
        <taxon>Hippocastanoideae</taxon>
        <taxon>Acereae</taxon>
        <taxon>Dipteronia</taxon>
    </lineage>
</organism>
<sequence length="143" mass="16140">MQIVFGAFTLYALLNMQSIRDSILRYVRVRRYPEAWPFSGSGNVLKRLSRKMCASSGSEPEQVMERVIGVVKKFEKIDAAKVTEAADFQKDLSLDSLDRVELVMAFEEEFSIEIPEEKADKLTCCADVAKYIISGTEQKTAES</sequence>
<dbReference type="NCBIfam" id="NF002148">
    <property type="entry name" value="PRK00982.1-2"/>
    <property type="match status" value="1"/>
</dbReference>
<keyword evidence="7" id="KW-0276">Fatty acid metabolism</keyword>
<keyword evidence="6" id="KW-0813">Transport</keyword>
<comment type="similarity">
    <text evidence="2">Belongs to the acyl carrier protein (ACP) family.</text>
</comment>
<dbReference type="SUPFAM" id="SSF47336">
    <property type="entry name" value="ACP-like"/>
    <property type="match status" value="1"/>
</dbReference>
<dbReference type="InterPro" id="IPR009081">
    <property type="entry name" value="PP-bd_ACP"/>
</dbReference>
<comment type="subunit">
    <text evidence="12">Complex I is composed of at least 49 different subunits.</text>
</comment>
<evidence type="ECO:0000256" key="4">
    <source>
        <dbReference type="ARBA" id="ARBA00022516"/>
    </source>
</evidence>
<dbReference type="InterPro" id="IPR036736">
    <property type="entry name" value="ACP-like_sf"/>
</dbReference>
<evidence type="ECO:0000313" key="15">
    <source>
        <dbReference type="EMBL" id="KAK2652700.1"/>
    </source>
</evidence>
<protein>
    <recommendedName>
        <fullName evidence="13">Acyl carrier protein</fullName>
    </recommendedName>
</protein>
<dbReference type="GO" id="GO:0005739">
    <property type="term" value="C:mitochondrion"/>
    <property type="evidence" value="ECO:0007669"/>
    <property type="project" value="UniProtKB-ARBA"/>
</dbReference>
<dbReference type="Proteomes" id="UP001280121">
    <property type="component" value="Unassembled WGS sequence"/>
</dbReference>
<evidence type="ECO:0000256" key="11">
    <source>
        <dbReference type="ARBA" id="ARBA00057783"/>
    </source>
</evidence>
<dbReference type="GO" id="GO:0000035">
    <property type="term" value="F:acyl binding"/>
    <property type="evidence" value="ECO:0007669"/>
    <property type="project" value="TreeGrafter"/>
</dbReference>
<evidence type="ECO:0000256" key="2">
    <source>
        <dbReference type="ARBA" id="ARBA00010930"/>
    </source>
</evidence>
<evidence type="ECO:0000256" key="3">
    <source>
        <dbReference type="ARBA" id="ARBA00022450"/>
    </source>
</evidence>
<keyword evidence="16" id="KW-1185">Reference proteome</keyword>
<comment type="caution">
    <text evidence="15">The sequence shown here is derived from an EMBL/GenBank/DDBJ whole genome shotgun (WGS) entry which is preliminary data.</text>
</comment>
<evidence type="ECO:0000313" key="16">
    <source>
        <dbReference type="Proteomes" id="UP001280121"/>
    </source>
</evidence>
<dbReference type="PANTHER" id="PTHR20863:SF60">
    <property type="entry name" value="ACYL CARRIER PROTEIN 3, MITOCHONDRIAL"/>
    <property type="match status" value="1"/>
</dbReference>
<comment type="function">
    <text evidence="11">Carrier of the growing fatty acid chain in fatty acid biosynthesis. May be involved in the synthesis of short and medium chain fatty acids. Accessory and non-catalytic subunit of the mitochondrial membrane respiratory chain NADH dehydrogenase (Complex I), which functions in the transfer of electrons from NADH to the respiratory chain.</text>
</comment>
<dbReference type="EMBL" id="JANJYI010000004">
    <property type="protein sequence ID" value="KAK2652700.1"/>
    <property type="molecule type" value="Genomic_DNA"/>
</dbReference>
<dbReference type="HAMAP" id="MF_01217">
    <property type="entry name" value="Acyl_carrier"/>
    <property type="match status" value="1"/>
</dbReference>
<proteinExistence type="inferred from homology"/>
<evidence type="ECO:0000256" key="7">
    <source>
        <dbReference type="ARBA" id="ARBA00022832"/>
    </source>
</evidence>
<dbReference type="Pfam" id="PF00550">
    <property type="entry name" value="PP-binding"/>
    <property type="match status" value="1"/>
</dbReference>
<name>A0AAD9X4P1_9ROSI</name>
<dbReference type="PROSITE" id="PS50075">
    <property type="entry name" value="CARRIER"/>
    <property type="match status" value="1"/>
</dbReference>
<dbReference type="PANTHER" id="PTHR20863">
    <property type="entry name" value="ACYL CARRIER PROTEIN"/>
    <property type="match status" value="1"/>
</dbReference>
<keyword evidence="10 13" id="KW-0275">Fatty acid biosynthesis</keyword>
<keyword evidence="4 13" id="KW-0444">Lipid biosynthesis</keyword>
<evidence type="ECO:0000256" key="10">
    <source>
        <dbReference type="ARBA" id="ARBA00023160"/>
    </source>
</evidence>
<dbReference type="AlphaFoldDB" id="A0AAD9X4P1"/>
<keyword evidence="5" id="KW-0597">Phosphoprotein</keyword>
<keyword evidence="6" id="KW-0679">Respiratory chain</keyword>
<evidence type="ECO:0000256" key="6">
    <source>
        <dbReference type="ARBA" id="ARBA00022660"/>
    </source>
</evidence>
<evidence type="ECO:0000259" key="14">
    <source>
        <dbReference type="PROSITE" id="PS50075"/>
    </source>
</evidence>
<evidence type="ECO:0000256" key="8">
    <source>
        <dbReference type="ARBA" id="ARBA00022982"/>
    </source>
</evidence>
<keyword evidence="9" id="KW-0443">Lipid metabolism</keyword>
<accession>A0AAD9X4P1</accession>
<evidence type="ECO:0000256" key="5">
    <source>
        <dbReference type="ARBA" id="ARBA00022553"/>
    </source>
</evidence>
<keyword evidence="3 13" id="KW-0596">Phosphopantetheine</keyword>
<evidence type="ECO:0000256" key="13">
    <source>
        <dbReference type="RuleBase" id="RU000722"/>
    </source>
</evidence>
<evidence type="ECO:0000256" key="12">
    <source>
        <dbReference type="ARBA" id="ARBA00063067"/>
    </source>
</evidence>
<dbReference type="Gene3D" id="1.10.1200.10">
    <property type="entry name" value="ACP-like"/>
    <property type="match status" value="1"/>
</dbReference>
<feature type="domain" description="Carrier" evidence="14">
    <location>
        <begin position="61"/>
        <end position="136"/>
    </location>
</feature>
<keyword evidence="8" id="KW-0249">Electron transport</keyword>
<dbReference type="InterPro" id="IPR003231">
    <property type="entry name" value="ACP"/>
</dbReference>
<comment type="pathway">
    <text evidence="1">Lipid metabolism; fatty acid biosynthesis.</text>
</comment>
<dbReference type="NCBIfam" id="TIGR00517">
    <property type="entry name" value="acyl_carrier"/>
    <property type="match status" value="1"/>
</dbReference>
<evidence type="ECO:0000256" key="9">
    <source>
        <dbReference type="ARBA" id="ARBA00023098"/>
    </source>
</evidence>
<dbReference type="FunFam" id="1.10.1200.10:FF:000003">
    <property type="entry name" value="Acyl carrier protein"/>
    <property type="match status" value="1"/>
</dbReference>
<gene>
    <name evidence="15" type="ORF">Ddye_012556</name>
</gene>
<evidence type="ECO:0000256" key="1">
    <source>
        <dbReference type="ARBA" id="ARBA00005194"/>
    </source>
</evidence>